<evidence type="ECO:0008006" key="4">
    <source>
        <dbReference type="Google" id="ProtNLM"/>
    </source>
</evidence>
<protein>
    <recommendedName>
        <fullName evidence="4">Phage portal protein</fullName>
    </recommendedName>
</protein>
<reference evidence="2 3" key="1">
    <citation type="submission" date="2013-10" db="EMBL/GenBank/DDBJ databases">
        <title>Salinisphaera orenii MK-B5 Genome Sequencing.</title>
        <authorList>
            <person name="Lai Q."/>
            <person name="Li C."/>
            <person name="Shao Z."/>
        </authorList>
    </citation>
    <scope>NUCLEOTIDE SEQUENCE [LARGE SCALE GENOMIC DNA]</scope>
    <source>
        <strain evidence="2 3">MK-B5</strain>
    </source>
</reference>
<dbReference type="EMBL" id="AYKH01000001">
    <property type="protein sequence ID" value="ROO30418.1"/>
    <property type="molecule type" value="Genomic_DNA"/>
</dbReference>
<dbReference type="Proteomes" id="UP000283993">
    <property type="component" value="Unassembled WGS sequence"/>
</dbReference>
<feature type="region of interest" description="Disordered" evidence="1">
    <location>
        <begin position="215"/>
        <end position="235"/>
    </location>
</feature>
<sequence length="356" mass="37916">MSILDRFRRTKAPDETRNYTSQMMASRFVEITGQRGIADLTATVQGCISLWESGLSLADVNGTDALTPRDLTLMARQLGLKGESVFLMGDDRLIPVSQWDLKTRDGIPTAYRLTLPDVAGGRSFTALAGEVLHIRVGSTVEAPWRGTAPLMRASLTAGLLHAVESALSDVYADSPLGSQVVPMPEDPNISNEQLARSFRGQRGRVLLRESTAVTAAGGPAPTTDWRPSDLSPDLSRTMSTESMAAARQAILGVYGVLPSLMDAQAAGPSVREGQRHLAQWQLQPIATLIAQEASEKLGTAVSLDTLRPTQAYDAGGRARTLAGVIEGMAAAKEAGLSDEQVTAALNFAGITDRAYP</sequence>
<gene>
    <name evidence="2" type="ORF">SAOR_00845</name>
</gene>
<evidence type="ECO:0000313" key="3">
    <source>
        <dbReference type="Proteomes" id="UP000283993"/>
    </source>
</evidence>
<dbReference type="Pfam" id="PF04860">
    <property type="entry name" value="Phage_portal"/>
    <property type="match status" value="1"/>
</dbReference>
<dbReference type="PROSITE" id="PS00018">
    <property type="entry name" value="EF_HAND_1"/>
    <property type="match status" value="1"/>
</dbReference>
<dbReference type="InterPro" id="IPR018247">
    <property type="entry name" value="EF_Hand_1_Ca_BS"/>
</dbReference>
<dbReference type="InterPro" id="IPR006944">
    <property type="entry name" value="Phage/GTA_portal"/>
</dbReference>
<name>A0A423PXU7_9GAMM</name>
<comment type="caution">
    <text evidence="2">The sequence shown here is derived from an EMBL/GenBank/DDBJ whole genome shotgun (WGS) entry which is preliminary data.</text>
</comment>
<dbReference type="RefSeq" id="WP_123629790.1">
    <property type="nucleotide sequence ID" value="NZ_AYKH01000001.1"/>
</dbReference>
<keyword evidence="3" id="KW-1185">Reference proteome</keyword>
<evidence type="ECO:0000313" key="2">
    <source>
        <dbReference type="EMBL" id="ROO30418.1"/>
    </source>
</evidence>
<proteinExistence type="predicted"/>
<evidence type="ECO:0000256" key="1">
    <source>
        <dbReference type="SAM" id="MobiDB-lite"/>
    </source>
</evidence>
<accession>A0A423PXU7</accession>
<organism evidence="2 3">
    <name type="scientific">Salinisphaera orenii MK-B5</name>
    <dbReference type="NCBI Taxonomy" id="856730"/>
    <lineage>
        <taxon>Bacteria</taxon>
        <taxon>Pseudomonadati</taxon>
        <taxon>Pseudomonadota</taxon>
        <taxon>Gammaproteobacteria</taxon>
        <taxon>Salinisphaerales</taxon>
        <taxon>Salinisphaeraceae</taxon>
        <taxon>Salinisphaera</taxon>
    </lineage>
</organism>
<dbReference type="AlphaFoldDB" id="A0A423PXU7"/>